<keyword evidence="2" id="KW-0677">Repeat</keyword>
<dbReference type="InterPro" id="IPR006597">
    <property type="entry name" value="Sel1-like"/>
</dbReference>
<evidence type="ECO:0000256" key="3">
    <source>
        <dbReference type="SAM" id="MobiDB-lite"/>
    </source>
</evidence>
<sequence>MGNSSSKESEEKVRATAEMFQTPIDTPQDRQPGKSRYPTPTGKEYDVIDKIAAELPNIIDEESKQQVQDYLEACDGGKGPMVACFAAGEYLSLFERKHKEAADLYRNICHRPKNDKSPNGVLVDGTKAYPAGCFNLAKMLMTGKGGIQYDRAEAYRNFDRACRGGHGGACHLQAQILCSPAGELGPGVPHNPRKAIDLYQKVCDGGDSISCFTLASMLLRGDKVSKQADNVSPQEARGIEPLAQRTNEEDRSRRSDDTAPVPRDPKRAEQLLLQACVSGSHATSCHNLAVMYTHGDDGVPADPAKAEEFQRKTDDMVRNFGGFF</sequence>
<comment type="caution">
    <text evidence="4">The sequence shown here is derived from an EMBL/GenBank/DDBJ whole genome shotgun (WGS) entry which is preliminary data.</text>
</comment>
<feature type="compositionally biased region" description="Basic and acidic residues" evidence="3">
    <location>
        <begin position="246"/>
        <end position="266"/>
    </location>
</feature>
<dbReference type="PANTHER" id="PTHR13891">
    <property type="entry name" value="CYTOCHROME C OXIDASE ASSEMBLY FACTOR 7"/>
    <property type="match status" value="1"/>
</dbReference>
<proteinExistence type="inferred from homology"/>
<organism evidence="4 5">
    <name type="scientific">Seminavis robusta</name>
    <dbReference type="NCBI Taxonomy" id="568900"/>
    <lineage>
        <taxon>Eukaryota</taxon>
        <taxon>Sar</taxon>
        <taxon>Stramenopiles</taxon>
        <taxon>Ochrophyta</taxon>
        <taxon>Bacillariophyta</taxon>
        <taxon>Bacillariophyceae</taxon>
        <taxon>Bacillariophycidae</taxon>
        <taxon>Naviculales</taxon>
        <taxon>Naviculaceae</taxon>
        <taxon>Seminavis</taxon>
    </lineage>
</organism>
<dbReference type="AlphaFoldDB" id="A0A9N8HJ16"/>
<evidence type="ECO:0000313" key="5">
    <source>
        <dbReference type="Proteomes" id="UP001153069"/>
    </source>
</evidence>
<feature type="region of interest" description="Disordered" evidence="3">
    <location>
        <begin position="225"/>
        <end position="266"/>
    </location>
</feature>
<gene>
    <name evidence="4" type="ORF">SEMRO_529_G161080.1</name>
</gene>
<dbReference type="SUPFAM" id="SSF81901">
    <property type="entry name" value="HCP-like"/>
    <property type="match status" value="2"/>
</dbReference>
<dbReference type="EMBL" id="CAICTM010000528">
    <property type="protein sequence ID" value="CAB9512323.1"/>
    <property type="molecule type" value="Genomic_DNA"/>
</dbReference>
<dbReference type="SMART" id="SM00671">
    <property type="entry name" value="SEL1"/>
    <property type="match status" value="3"/>
</dbReference>
<protein>
    <submittedName>
        <fullName evidence="4">Sel1 repeat containing 1</fullName>
    </submittedName>
</protein>
<dbReference type="Pfam" id="PF08238">
    <property type="entry name" value="Sel1"/>
    <property type="match status" value="4"/>
</dbReference>
<dbReference type="Proteomes" id="UP001153069">
    <property type="component" value="Unassembled WGS sequence"/>
</dbReference>
<dbReference type="InterPro" id="IPR040239">
    <property type="entry name" value="HcpB-like"/>
</dbReference>
<accession>A0A9N8HJ16</accession>
<evidence type="ECO:0000313" key="4">
    <source>
        <dbReference type="EMBL" id="CAB9512323.1"/>
    </source>
</evidence>
<name>A0A9N8HJ16_9STRA</name>
<feature type="region of interest" description="Disordered" evidence="3">
    <location>
        <begin position="1"/>
        <end position="43"/>
    </location>
</feature>
<evidence type="ECO:0000256" key="1">
    <source>
        <dbReference type="ARBA" id="ARBA00008486"/>
    </source>
</evidence>
<dbReference type="OrthoDB" id="272077at2759"/>
<comment type="similarity">
    <text evidence="1">Belongs to the hcp beta-lactamase family.</text>
</comment>
<reference evidence="4" key="1">
    <citation type="submission" date="2020-06" db="EMBL/GenBank/DDBJ databases">
        <authorList>
            <consortium name="Plant Systems Biology data submission"/>
        </authorList>
    </citation>
    <scope>NUCLEOTIDE SEQUENCE</scope>
    <source>
        <strain evidence="4">D6</strain>
    </source>
</reference>
<evidence type="ECO:0000256" key="2">
    <source>
        <dbReference type="ARBA" id="ARBA00022737"/>
    </source>
</evidence>
<dbReference type="Gene3D" id="1.25.40.10">
    <property type="entry name" value="Tetratricopeptide repeat domain"/>
    <property type="match status" value="2"/>
</dbReference>
<dbReference type="InterPro" id="IPR011990">
    <property type="entry name" value="TPR-like_helical_dom_sf"/>
</dbReference>
<dbReference type="PANTHER" id="PTHR13891:SF1">
    <property type="entry name" value="CYTOCHROME C OXIDASE ASSEMBLY FACTOR 7"/>
    <property type="match status" value="1"/>
</dbReference>
<keyword evidence="5" id="KW-1185">Reference proteome</keyword>